<dbReference type="AlphaFoldDB" id="A0A6V7YBV6"/>
<organism evidence="1 2">
    <name type="scientific">Meloidogyne enterolobii</name>
    <name type="common">Root-knot nematode worm</name>
    <name type="synonym">Meloidogyne mayaguensis</name>
    <dbReference type="NCBI Taxonomy" id="390850"/>
    <lineage>
        <taxon>Eukaryota</taxon>
        <taxon>Metazoa</taxon>
        <taxon>Ecdysozoa</taxon>
        <taxon>Nematoda</taxon>
        <taxon>Chromadorea</taxon>
        <taxon>Rhabditida</taxon>
        <taxon>Tylenchina</taxon>
        <taxon>Tylenchomorpha</taxon>
        <taxon>Tylenchoidea</taxon>
        <taxon>Meloidogynidae</taxon>
        <taxon>Meloidogyninae</taxon>
        <taxon>Meloidogyne</taxon>
    </lineage>
</organism>
<comment type="caution">
    <text evidence="1">The sequence shown here is derived from an EMBL/GenBank/DDBJ whole genome shotgun (WGS) entry which is preliminary data.</text>
</comment>
<evidence type="ECO:0000313" key="1">
    <source>
        <dbReference type="EMBL" id="CAD2209160.1"/>
    </source>
</evidence>
<accession>A0A6V7YBV6</accession>
<name>A0A6V7YBV6_MELEN</name>
<dbReference type="Proteomes" id="UP000580250">
    <property type="component" value="Unassembled WGS sequence"/>
</dbReference>
<proteinExistence type="predicted"/>
<dbReference type="EMBL" id="CAJEWN010004033">
    <property type="protein sequence ID" value="CAD2209160.1"/>
    <property type="molecule type" value="Genomic_DNA"/>
</dbReference>
<protein>
    <submittedName>
        <fullName evidence="1">Uncharacterized protein</fullName>
    </submittedName>
</protein>
<reference evidence="1 2" key="1">
    <citation type="submission" date="2020-08" db="EMBL/GenBank/DDBJ databases">
        <authorList>
            <person name="Koutsovoulos G."/>
            <person name="Danchin GJ E."/>
        </authorList>
    </citation>
    <scope>NUCLEOTIDE SEQUENCE [LARGE SCALE GENOMIC DNA]</scope>
</reference>
<evidence type="ECO:0000313" key="2">
    <source>
        <dbReference type="Proteomes" id="UP000580250"/>
    </source>
</evidence>
<gene>
    <name evidence="1" type="ORF">MENT_LOCUS63288</name>
</gene>
<sequence>MGSDILNVGRIECDVLSGAFWSVTFCPGHFGKYIWVRLGCGEERWVL</sequence>